<dbReference type="GO" id="GO:0032259">
    <property type="term" value="P:methylation"/>
    <property type="evidence" value="ECO:0007669"/>
    <property type="project" value="UniProtKB-KW"/>
</dbReference>
<protein>
    <submittedName>
        <fullName evidence="7">Methyltransferase</fullName>
    </submittedName>
</protein>
<keyword evidence="3" id="KW-0949">S-adenosyl-L-methionine</keyword>
<dbReference type="GO" id="GO:0046983">
    <property type="term" value="F:protein dimerization activity"/>
    <property type="evidence" value="ECO:0007669"/>
    <property type="project" value="InterPro"/>
</dbReference>
<dbReference type="Pfam" id="PF08100">
    <property type="entry name" value="Dimerisation"/>
    <property type="match status" value="1"/>
</dbReference>
<dbReference type="InterPro" id="IPR001077">
    <property type="entry name" value="COMT_C"/>
</dbReference>
<feature type="domain" description="O-methyltransferase dimerisation" evidence="6">
    <location>
        <begin position="28"/>
        <end position="96"/>
    </location>
</feature>
<dbReference type="PANTHER" id="PTHR43712">
    <property type="entry name" value="PUTATIVE (AFU_ORTHOLOGUE AFUA_4G14580)-RELATED"/>
    <property type="match status" value="1"/>
</dbReference>
<evidence type="ECO:0000259" key="5">
    <source>
        <dbReference type="Pfam" id="PF00891"/>
    </source>
</evidence>
<dbReference type="InterPro" id="IPR036388">
    <property type="entry name" value="WH-like_DNA-bd_sf"/>
</dbReference>
<dbReference type="EMBL" id="CP163431">
    <property type="protein sequence ID" value="XDQ02357.1"/>
    <property type="molecule type" value="Genomic_DNA"/>
</dbReference>
<dbReference type="PROSITE" id="PS51683">
    <property type="entry name" value="SAM_OMT_II"/>
    <property type="match status" value="1"/>
</dbReference>
<dbReference type="GO" id="GO:0008171">
    <property type="term" value="F:O-methyltransferase activity"/>
    <property type="evidence" value="ECO:0007669"/>
    <property type="project" value="InterPro"/>
</dbReference>
<dbReference type="SUPFAM" id="SSF53335">
    <property type="entry name" value="S-adenosyl-L-methionine-dependent methyltransferases"/>
    <property type="match status" value="1"/>
</dbReference>
<dbReference type="RefSeq" id="WP_369188506.1">
    <property type="nucleotide sequence ID" value="NZ_CP163431.1"/>
</dbReference>
<name>A0AB39M7Y6_9ACTN</name>
<evidence type="ECO:0000259" key="6">
    <source>
        <dbReference type="Pfam" id="PF08100"/>
    </source>
</evidence>
<dbReference type="PANTHER" id="PTHR43712:SF2">
    <property type="entry name" value="O-METHYLTRANSFERASE CICE"/>
    <property type="match status" value="1"/>
</dbReference>
<reference evidence="7" key="1">
    <citation type="submission" date="2024-07" db="EMBL/GenBank/DDBJ databases">
        <authorList>
            <person name="Yu S.T."/>
        </authorList>
    </citation>
    <scope>NUCLEOTIDE SEQUENCE</scope>
    <source>
        <strain evidence="7">R08</strain>
    </source>
</reference>
<dbReference type="InterPro" id="IPR016461">
    <property type="entry name" value="COMT-like"/>
</dbReference>
<evidence type="ECO:0000256" key="4">
    <source>
        <dbReference type="PIRSR" id="PIRSR005739-1"/>
    </source>
</evidence>
<feature type="domain" description="O-methyltransferase C-terminal" evidence="5">
    <location>
        <begin position="127"/>
        <end position="331"/>
    </location>
</feature>
<dbReference type="CDD" id="cd02440">
    <property type="entry name" value="AdoMet_MTases"/>
    <property type="match status" value="1"/>
</dbReference>
<organism evidence="7">
    <name type="scientific">Streptomyces sp. R08</name>
    <dbReference type="NCBI Taxonomy" id="3238624"/>
    <lineage>
        <taxon>Bacteria</taxon>
        <taxon>Bacillati</taxon>
        <taxon>Actinomycetota</taxon>
        <taxon>Actinomycetes</taxon>
        <taxon>Kitasatosporales</taxon>
        <taxon>Streptomycetaceae</taxon>
        <taxon>Streptomyces</taxon>
    </lineage>
</organism>
<sequence length="348" mass="38517">MEANAETAPRNPVPDDLHAQHLLLLACSGRLSQIVEVLVELEVADHLAPGPLPVEELAERAGAHPDALYRVLRCAASVGIFAEGPTHVFSSTPLADGLRSDNPDGVLPLVKYNRMELTERPYASFLHSVRTGEPVFRQAFGSTFIEYLEQNPGIDDFYDGFMSHWSRQFAAEELNQWDLGRFRRIADLGGGDGFFLAQILKRHPDTTGVLVDLPHVAKKAASVLAEEGVADRAEIRAGDLLKDPLPEGCDGYLLKAVLHDFDDAEARRILTGVRESMPDSSARLLVVDSILDPGNAWDHGKFLDLDMLVLHGGRERNLDDWRKLFAAAGFELLSEPIYHWTLLECRPV</sequence>
<dbReference type="PIRSF" id="PIRSF005739">
    <property type="entry name" value="O-mtase"/>
    <property type="match status" value="1"/>
</dbReference>
<dbReference type="Pfam" id="PF00891">
    <property type="entry name" value="Methyltransf_2"/>
    <property type="match status" value="1"/>
</dbReference>
<dbReference type="InterPro" id="IPR029063">
    <property type="entry name" value="SAM-dependent_MTases_sf"/>
</dbReference>
<evidence type="ECO:0000256" key="1">
    <source>
        <dbReference type="ARBA" id="ARBA00022603"/>
    </source>
</evidence>
<dbReference type="InterPro" id="IPR036390">
    <property type="entry name" value="WH_DNA-bd_sf"/>
</dbReference>
<keyword evidence="1 7" id="KW-0489">Methyltransferase</keyword>
<evidence type="ECO:0000256" key="2">
    <source>
        <dbReference type="ARBA" id="ARBA00022679"/>
    </source>
</evidence>
<dbReference type="SUPFAM" id="SSF46785">
    <property type="entry name" value="Winged helix' DNA-binding domain"/>
    <property type="match status" value="1"/>
</dbReference>
<dbReference type="Gene3D" id="1.10.287.1350">
    <property type="match status" value="1"/>
</dbReference>
<accession>A0AB39M7Y6</accession>
<evidence type="ECO:0000313" key="7">
    <source>
        <dbReference type="EMBL" id="XDQ02357.1"/>
    </source>
</evidence>
<gene>
    <name evidence="7" type="ORF">AB5J58_20060</name>
</gene>
<feature type="active site" description="Proton acceptor" evidence="4">
    <location>
        <position position="259"/>
    </location>
</feature>
<proteinExistence type="predicted"/>
<evidence type="ECO:0000256" key="3">
    <source>
        <dbReference type="ARBA" id="ARBA00022691"/>
    </source>
</evidence>
<dbReference type="Gene3D" id="1.10.10.10">
    <property type="entry name" value="Winged helix-like DNA-binding domain superfamily/Winged helix DNA-binding domain"/>
    <property type="match status" value="1"/>
</dbReference>
<dbReference type="InterPro" id="IPR012967">
    <property type="entry name" value="COMT_dimerisation"/>
</dbReference>
<dbReference type="Gene3D" id="3.40.50.150">
    <property type="entry name" value="Vaccinia Virus protein VP39"/>
    <property type="match status" value="1"/>
</dbReference>
<keyword evidence="2" id="KW-0808">Transferase</keyword>
<dbReference type="AlphaFoldDB" id="A0AB39M7Y6"/>